<dbReference type="InterPro" id="IPR036188">
    <property type="entry name" value="FAD/NAD-bd_sf"/>
</dbReference>
<evidence type="ECO:0000313" key="6">
    <source>
        <dbReference type="Proteomes" id="UP000188246"/>
    </source>
</evidence>
<dbReference type="PANTHER" id="PTHR13847:SF286">
    <property type="entry name" value="D-AMINO ACID DEHYDROGENASE"/>
    <property type="match status" value="1"/>
</dbReference>
<evidence type="ECO:0000256" key="1">
    <source>
        <dbReference type="ARBA" id="ARBA00001974"/>
    </source>
</evidence>
<organism evidence="5 6">
    <name type="scientific">Vagococcus penaei</name>
    <dbReference type="NCBI Taxonomy" id="633807"/>
    <lineage>
        <taxon>Bacteria</taxon>
        <taxon>Bacillati</taxon>
        <taxon>Bacillota</taxon>
        <taxon>Bacilli</taxon>
        <taxon>Lactobacillales</taxon>
        <taxon>Enterococcaceae</taxon>
        <taxon>Vagococcus</taxon>
    </lineage>
</organism>
<dbReference type="GO" id="GO:0005737">
    <property type="term" value="C:cytoplasm"/>
    <property type="evidence" value="ECO:0007669"/>
    <property type="project" value="TreeGrafter"/>
</dbReference>
<proteinExistence type="inferred from homology"/>
<dbReference type="InterPro" id="IPR006076">
    <property type="entry name" value="FAD-dep_OxRdtase"/>
</dbReference>
<gene>
    <name evidence="5" type="ORF">BW732_01275</name>
</gene>
<dbReference type="GO" id="GO:0016491">
    <property type="term" value="F:oxidoreductase activity"/>
    <property type="evidence" value="ECO:0007669"/>
    <property type="project" value="UniProtKB-KW"/>
</dbReference>
<reference evidence="5 6" key="1">
    <citation type="journal article" date="2010" name="Int. J. Syst. Evol. Microbiol.">
        <title>Vagococcus penaei sp. nov., isolated from spoilage microbiota of cooked shrimp (Penaeus vannamei).</title>
        <authorList>
            <person name="Jaffres E."/>
            <person name="Prevost H."/>
            <person name="Rossero A."/>
            <person name="Joffraud J.J."/>
            <person name="Dousset X."/>
        </authorList>
    </citation>
    <scope>NUCLEOTIDE SEQUENCE [LARGE SCALE GENOMIC DNA]</scope>
    <source>
        <strain evidence="5 6">CD276</strain>
    </source>
</reference>
<comment type="cofactor">
    <cofactor evidence="1">
        <name>FAD</name>
        <dbReference type="ChEBI" id="CHEBI:57692"/>
    </cofactor>
</comment>
<dbReference type="OrthoDB" id="9805337at2"/>
<dbReference type="Proteomes" id="UP000188246">
    <property type="component" value="Chromosome"/>
</dbReference>
<dbReference type="STRING" id="633807.BW732_01275"/>
<dbReference type="SUPFAM" id="SSF54373">
    <property type="entry name" value="FAD-linked reductases, C-terminal domain"/>
    <property type="match status" value="1"/>
</dbReference>
<evidence type="ECO:0000256" key="4">
    <source>
        <dbReference type="ARBA" id="ARBA00023002"/>
    </source>
</evidence>
<keyword evidence="3" id="KW-0285">Flavoprotein</keyword>
<keyword evidence="6" id="KW-1185">Reference proteome</keyword>
<dbReference type="SUPFAM" id="SSF51905">
    <property type="entry name" value="FAD/NAD(P)-binding domain"/>
    <property type="match status" value="1"/>
</dbReference>
<sequence>MTQKIAVIGGGIVGSTAAFYLSKNQQDILLYDDSLGQATKAAAGIISPWLSQRRNKEWYHLAKSGAAFYQQLMTDLNLPDHTSIYQQTGTILYKKNQTLLDKLTHLAQTRVIEAPTIGEITQLSPDTIKELIPPIDSEQPALFISGGAKVDGQLLIKALQDSLQTIIRDRVTQIDYLNTGQWRIRTAYSENLVDKIILSVGAWLPELLTPLGYEVDIRPQKGQLIELQLSDDTTNWPVVMPVGEIDLIPFQNGRLVVGATHENDQGYDLTPDPNLLKHLQNSGAKWMPQTATLPIEKIRVGTRAYTSDFLPFFGEVTTLPNILVASGLGSSGLTTGPVIGKCLADWILENDTAFESYRYRPNDYIKKS</sequence>
<dbReference type="EMBL" id="CP019609">
    <property type="protein sequence ID" value="AQP52987.1"/>
    <property type="molecule type" value="Genomic_DNA"/>
</dbReference>
<comment type="similarity">
    <text evidence="2">Belongs to the DadA oxidoreductase family.</text>
</comment>
<evidence type="ECO:0000256" key="3">
    <source>
        <dbReference type="ARBA" id="ARBA00022630"/>
    </source>
</evidence>
<keyword evidence="4" id="KW-0560">Oxidoreductase</keyword>
<dbReference type="KEGG" id="vpi:BW732_01275"/>
<accession>A0A1Q2D3X6</accession>
<evidence type="ECO:0000256" key="2">
    <source>
        <dbReference type="ARBA" id="ARBA00009410"/>
    </source>
</evidence>
<dbReference type="Gene3D" id="3.30.9.10">
    <property type="entry name" value="D-Amino Acid Oxidase, subunit A, domain 2"/>
    <property type="match status" value="1"/>
</dbReference>
<protein>
    <submittedName>
        <fullName evidence="5">FAD-dependent oxidoreductase</fullName>
    </submittedName>
</protein>
<dbReference type="Gene3D" id="3.50.50.60">
    <property type="entry name" value="FAD/NAD(P)-binding domain"/>
    <property type="match status" value="1"/>
</dbReference>
<name>A0A1Q2D3X6_9ENTE</name>
<evidence type="ECO:0000313" key="5">
    <source>
        <dbReference type="EMBL" id="AQP52987.1"/>
    </source>
</evidence>
<dbReference type="Pfam" id="PF01266">
    <property type="entry name" value="DAO"/>
    <property type="match status" value="1"/>
</dbReference>
<dbReference type="RefSeq" id="WP_077275084.1">
    <property type="nucleotide sequence ID" value="NZ_CP019609.1"/>
</dbReference>
<dbReference type="PANTHER" id="PTHR13847">
    <property type="entry name" value="SARCOSINE DEHYDROGENASE-RELATED"/>
    <property type="match status" value="1"/>
</dbReference>
<dbReference type="AlphaFoldDB" id="A0A1Q2D3X6"/>